<protein>
    <submittedName>
        <fullName evidence="2">Class I SAM-dependent methyltransferase</fullName>
    </submittedName>
</protein>
<organism evidence="2 3">
    <name type="scientific">Lichenifustis flavocetrariae</name>
    <dbReference type="NCBI Taxonomy" id="2949735"/>
    <lineage>
        <taxon>Bacteria</taxon>
        <taxon>Pseudomonadati</taxon>
        <taxon>Pseudomonadota</taxon>
        <taxon>Alphaproteobacteria</taxon>
        <taxon>Hyphomicrobiales</taxon>
        <taxon>Lichenihabitantaceae</taxon>
        <taxon>Lichenifustis</taxon>
    </lineage>
</organism>
<accession>A0AA42CKA2</accession>
<keyword evidence="2" id="KW-0808">Transferase</keyword>
<dbReference type="GO" id="GO:0032259">
    <property type="term" value="P:methylation"/>
    <property type="evidence" value="ECO:0007669"/>
    <property type="project" value="UniProtKB-KW"/>
</dbReference>
<evidence type="ECO:0000259" key="1">
    <source>
        <dbReference type="Pfam" id="PF08242"/>
    </source>
</evidence>
<gene>
    <name evidence="2" type="ORF">M8523_13385</name>
</gene>
<evidence type="ECO:0000313" key="2">
    <source>
        <dbReference type="EMBL" id="MCW6509016.1"/>
    </source>
</evidence>
<dbReference type="Proteomes" id="UP001165667">
    <property type="component" value="Unassembled WGS sequence"/>
</dbReference>
<keyword evidence="2" id="KW-0489">Methyltransferase</keyword>
<dbReference type="Gene3D" id="3.40.50.150">
    <property type="entry name" value="Vaccinia Virus protein VP39"/>
    <property type="match status" value="1"/>
</dbReference>
<dbReference type="InterPro" id="IPR029063">
    <property type="entry name" value="SAM-dependent_MTases_sf"/>
</dbReference>
<keyword evidence="3" id="KW-1185">Reference proteome</keyword>
<proteinExistence type="predicted"/>
<feature type="domain" description="Methyltransferase type 12" evidence="1">
    <location>
        <begin position="2"/>
        <end position="83"/>
    </location>
</feature>
<dbReference type="SUPFAM" id="SSF53335">
    <property type="entry name" value="S-adenosyl-L-methionine-dependent methyltransferases"/>
    <property type="match status" value="1"/>
</dbReference>
<name>A0AA42CKA2_9HYPH</name>
<dbReference type="GO" id="GO:0008168">
    <property type="term" value="F:methyltransferase activity"/>
    <property type="evidence" value="ECO:0007669"/>
    <property type="project" value="UniProtKB-KW"/>
</dbReference>
<reference evidence="2" key="1">
    <citation type="submission" date="2022-05" db="EMBL/GenBank/DDBJ databases">
        <authorList>
            <person name="Pankratov T."/>
        </authorList>
    </citation>
    <scope>NUCLEOTIDE SEQUENCE</scope>
    <source>
        <strain evidence="2">BP6-180914</strain>
    </source>
</reference>
<dbReference type="Pfam" id="PF08242">
    <property type="entry name" value="Methyltransf_12"/>
    <property type="match status" value="1"/>
</dbReference>
<dbReference type="EMBL" id="JAMOIM010000008">
    <property type="protein sequence ID" value="MCW6509016.1"/>
    <property type="molecule type" value="Genomic_DNA"/>
</dbReference>
<evidence type="ECO:0000313" key="3">
    <source>
        <dbReference type="Proteomes" id="UP001165667"/>
    </source>
</evidence>
<comment type="caution">
    <text evidence="2">The sequence shown here is derived from an EMBL/GenBank/DDBJ whole genome shotgun (WGS) entry which is preliminary data.</text>
</comment>
<sequence>MGAGTGALLGEIGAARPDVTCTAFEPYMALSAPGLRHVTALDVLQHHSVDVVSAFEVFEHLTPSRVDGCLAEVKRLLKPDGHFIVSVPIMEGIALPLKEGSRAILFRRSSDYSGAELIAGMFGRAVARTENPLVSHKGFSHRGLAARLASDFRLIERRFSPFPWLPWWMNSQVFLVLRHP</sequence>
<dbReference type="InterPro" id="IPR013217">
    <property type="entry name" value="Methyltransf_12"/>
</dbReference>
<dbReference type="AlphaFoldDB" id="A0AA42CKA2"/>